<name>A0A1Y1U7D6_9TREE</name>
<feature type="region of interest" description="Disordered" evidence="1">
    <location>
        <begin position="140"/>
        <end position="250"/>
    </location>
</feature>
<evidence type="ECO:0000313" key="3">
    <source>
        <dbReference type="Proteomes" id="UP000193218"/>
    </source>
</evidence>
<evidence type="ECO:0000313" key="2">
    <source>
        <dbReference type="EMBL" id="ORX33939.1"/>
    </source>
</evidence>
<keyword evidence="3" id="KW-1185">Reference proteome</keyword>
<reference evidence="2 3" key="1">
    <citation type="submission" date="2017-03" db="EMBL/GenBank/DDBJ databases">
        <title>Widespread Adenine N6-methylation of Active Genes in Fungi.</title>
        <authorList>
            <consortium name="DOE Joint Genome Institute"/>
            <person name="Mondo S.J."/>
            <person name="Dannebaum R.O."/>
            <person name="Kuo R.C."/>
            <person name="Louie K.B."/>
            <person name="Bewick A.J."/>
            <person name="Labutti K."/>
            <person name="Haridas S."/>
            <person name="Kuo A."/>
            <person name="Salamov A."/>
            <person name="Ahrendt S.R."/>
            <person name="Lau R."/>
            <person name="Bowen B.P."/>
            <person name="Lipzen A."/>
            <person name="Sullivan W."/>
            <person name="Andreopoulos W.B."/>
            <person name="Clum A."/>
            <person name="Lindquist E."/>
            <person name="Daum C."/>
            <person name="Northen T.R."/>
            <person name="Ramamoorthy G."/>
            <person name="Schmitz R.J."/>
            <person name="Gryganskyi A."/>
            <person name="Culley D."/>
            <person name="Magnuson J."/>
            <person name="James T.Y."/>
            <person name="O'Malley M.A."/>
            <person name="Stajich J.E."/>
            <person name="Spatafora J.W."/>
            <person name="Visel A."/>
            <person name="Grigoriev I.V."/>
        </authorList>
    </citation>
    <scope>NUCLEOTIDE SEQUENCE [LARGE SCALE GENOMIC DNA]</scope>
    <source>
        <strain evidence="2 3">NRRL Y-17943</strain>
    </source>
</reference>
<organism evidence="2 3">
    <name type="scientific">Kockovaella imperatae</name>
    <dbReference type="NCBI Taxonomy" id="4999"/>
    <lineage>
        <taxon>Eukaryota</taxon>
        <taxon>Fungi</taxon>
        <taxon>Dikarya</taxon>
        <taxon>Basidiomycota</taxon>
        <taxon>Agaricomycotina</taxon>
        <taxon>Tremellomycetes</taxon>
        <taxon>Tremellales</taxon>
        <taxon>Cuniculitremaceae</taxon>
        <taxon>Kockovaella</taxon>
    </lineage>
</organism>
<feature type="compositionally biased region" description="Polar residues" evidence="1">
    <location>
        <begin position="1"/>
        <end position="10"/>
    </location>
</feature>
<dbReference type="Proteomes" id="UP000193218">
    <property type="component" value="Unassembled WGS sequence"/>
</dbReference>
<protein>
    <submittedName>
        <fullName evidence="2">Uncharacterized protein</fullName>
    </submittedName>
</protein>
<comment type="caution">
    <text evidence="2">The sequence shown here is derived from an EMBL/GenBank/DDBJ whole genome shotgun (WGS) entry which is preliminary data.</text>
</comment>
<dbReference type="EMBL" id="NBSH01000016">
    <property type="protein sequence ID" value="ORX33939.1"/>
    <property type="molecule type" value="Genomic_DNA"/>
</dbReference>
<dbReference type="AlphaFoldDB" id="A0A1Y1U7D6"/>
<evidence type="ECO:0000256" key="1">
    <source>
        <dbReference type="SAM" id="MobiDB-lite"/>
    </source>
</evidence>
<dbReference type="RefSeq" id="XP_021868227.1">
    <property type="nucleotide sequence ID" value="XM_022012119.1"/>
</dbReference>
<proteinExistence type="predicted"/>
<sequence length="442" mass="49116">MNRDQPTPTSKGMRGTRTAIRDASLRSKSVISQLERTDLDPRKQDVCTSTARQLAKSDHYYGTEEDHIARRHRALRESHVRVLGATYPHKTLTTAQSDKPSRSSCLDFSDALMSFNDCTRRPSGPPLAIPILWTVSRRPIDDQDDDSEAMPDHASRMSPRSAYQTPRKATSRIQGCSPPSPASSNLVTPPTPRVDLPFNPQISPTPTTPTRRSNKHRAHSSLSSQETVLSPRKDQAGHTPKAHRRPRLHPSAAAASDFDLDIFTLRLLSPVSPKVLPSFFKGSDSRPERVMDDWGDDEEQLVAEFPLPPSRDDSAGPGASRGCRAVSRPASPVVETPDTLKPRRGELMRMTQCSILEDLWWDDESETRTVTADTPRTVASFASESTHWSAVSKHWTYVMVAAKSLSAAIQIDELSGIRSWLIVIAFSCKCDQRRVSCKLVSY</sequence>
<accession>A0A1Y1U7D6</accession>
<dbReference type="InParanoid" id="A0A1Y1U7D6"/>
<feature type="compositionally biased region" description="Polar residues" evidence="1">
    <location>
        <begin position="161"/>
        <end position="174"/>
    </location>
</feature>
<dbReference type="GeneID" id="33553927"/>
<feature type="region of interest" description="Disordered" evidence="1">
    <location>
        <begin position="1"/>
        <end position="35"/>
    </location>
</feature>
<gene>
    <name evidence="2" type="ORF">BD324DRAFT_183626</name>
</gene>
<feature type="region of interest" description="Disordered" evidence="1">
    <location>
        <begin position="306"/>
        <end position="333"/>
    </location>
</feature>